<name>A0ABN5PHK7_9VIBR</name>
<dbReference type="Gene3D" id="2.60.40.4390">
    <property type="match status" value="1"/>
</dbReference>
<dbReference type="Gene3D" id="1.20.1330.10">
    <property type="entry name" value="f41 fragment of flagellin, N-terminal domain"/>
    <property type="match status" value="2"/>
</dbReference>
<keyword evidence="2 4" id="KW-0964">Secreted</keyword>
<gene>
    <name evidence="7" type="ORF">D1115_16780</name>
</gene>
<keyword evidence="7" id="KW-0282">Flagellum</keyword>
<keyword evidence="8" id="KW-1185">Reference proteome</keyword>
<evidence type="ECO:0000256" key="1">
    <source>
        <dbReference type="ARBA" id="ARBA00005709"/>
    </source>
</evidence>
<sequence length="288" mass="29578">MALSMHTNYTQLVTQNTLNKTSNLMNTAMERLSTGFRINSAADDAAGLQIANRLEAQTRGMSVAMRNAQDGISMAQTAEGAMDEMTNITYRMKDLALQASNDTASATDVAAMDKEFQALSAELTNIMESTSFGGQALLKSSTGSFAAGAVNIQIGTNAGDQLAMNVSTAVNAINGALAATGGFGSLTASGGAAAALTALTGADGNTGLLGLIGTARSDLGANINRLEHTITNLGNMSENTSAAKGRIMDADFAVESASMTKNQMLMQAGTSMLNQTKQMSGMAMSLLG</sequence>
<comment type="subcellular location">
    <subcellularLocation>
        <location evidence="4">Secreted</location>
    </subcellularLocation>
    <subcellularLocation>
        <location evidence="4">Bacterial flagellum</location>
    </subcellularLocation>
</comment>
<feature type="domain" description="Flagellin N-terminal" evidence="5">
    <location>
        <begin position="7"/>
        <end position="140"/>
    </location>
</feature>
<keyword evidence="3 4" id="KW-0975">Bacterial flagellum</keyword>
<dbReference type="NCBIfam" id="NF038071">
    <property type="entry name" value="lat_flg_LafA_2"/>
    <property type="match status" value="1"/>
</dbReference>
<comment type="function">
    <text evidence="4">Flagellin is the subunit protein which polymerizes to form the filaments of bacterial flagella.</text>
</comment>
<dbReference type="InterPro" id="IPR042187">
    <property type="entry name" value="Flagellin_C_sub2"/>
</dbReference>
<dbReference type="InterPro" id="IPR001492">
    <property type="entry name" value="Flagellin"/>
</dbReference>
<evidence type="ECO:0000256" key="2">
    <source>
        <dbReference type="ARBA" id="ARBA00022525"/>
    </source>
</evidence>
<dbReference type="Gene3D" id="6.10.10.10">
    <property type="entry name" value="Flagellar export chaperone, C-terminal domain"/>
    <property type="match status" value="1"/>
</dbReference>
<evidence type="ECO:0000313" key="7">
    <source>
        <dbReference type="EMBL" id="AXY02674.1"/>
    </source>
</evidence>
<evidence type="ECO:0000259" key="5">
    <source>
        <dbReference type="Pfam" id="PF00669"/>
    </source>
</evidence>
<dbReference type="Pfam" id="PF00669">
    <property type="entry name" value="Flagellin_N"/>
    <property type="match status" value="1"/>
</dbReference>
<dbReference type="PRINTS" id="PR00207">
    <property type="entry name" value="FLAGELLIN"/>
</dbReference>
<evidence type="ECO:0000256" key="3">
    <source>
        <dbReference type="ARBA" id="ARBA00023143"/>
    </source>
</evidence>
<dbReference type="InterPro" id="IPR054892">
    <property type="entry name" value="lat_flg_LafA"/>
</dbReference>
<keyword evidence="7" id="KW-0966">Cell projection</keyword>
<keyword evidence="7" id="KW-0969">Cilium</keyword>
<protein>
    <recommendedName>
        <fullName evidence="4">Flagellin</fullName>
    </recommendedName>
</protein>
<dbReference type="PANTHER" id="PTHR42792:SF2">
    <property type="entry name" value="FLAGELLIN"/>
    <property type="match status" value="1"/>
</dbReference>
<dbReference type="RefSeq" id="WP_128812586.1">
    <property type="nucleotide sequence ID" value="NZ_CP032094.1"/>
</dbReference>
<evidence type="ECO:0000259" key="6">
    <source>
        <dbReference type="Pfam" id="PF00700"/>
    </source>
</evidence>
<dbReference type="PANTHER" id="PTHR42792">
    <property type="entry name" value="FLAGELLIN"/>
    <property type="match status" value="1"/>
</dbReference>
<comment type="similarity">
    <text evidence="1 4">Belongs to the bacterial flagellin family.</text>
</comment>
<dbReference type="InterPro" id="IPR046358">
    <property type="entry name" value="Flagellin_C"/>
</dbReference>
<reference evidence="7 8" key="1">
    <citation type="submission" date="2018-08" db="EMBL/GenBank/DDBJ databases">
        <title>Genomic taxonomy of the Vibrionaceae family.</title>
        <authorList>
            <person name="Gomez-Gil B."/>
            <person name="Tanaka M."/>
            <person name="Sawabe T."/>
            <person name="Enciso-Ibarra K."/>
        </authorList>
    </citation>
    <scope>NUCLEOTIDE SEQUENCE [LARGE SCALE GENOMIC DNA]</scope>
    <source>
        <strain evidence="7 8">CAIM 1831</strain>
    </source>
</reference>
<evidence type="ECO:0000256" key="4">
    <source>
        <dbReference type="RuleBase" id="RU362073"/>
    </source>
</evidence>
<proteinExistence type="inferred from homology"/>
<accession>A0ABN5PHK7</accession>
<dbReference type="SUPFAM" id="SSF64518">
    <property type="entry name" value="Phase 1 flagellin"/>
    <property type="match status" value="1"/>
</dbReference>
<feature type="domain" description="Flagellin C-terminal" evidence="6">
    <location>
        <begin position="213"/>
        <end position="287"/>
    </location>
</feature>
<evidence type="ECO:0000313" key="8">
    <source>
        <dbReference type="Proteomes" id="UP000262832"/>
    </source>
</evidence>
<organism evidence="7 8">
    <name type="scientific">Vibrio alfacsensis</name>
    <dbReference type="NCBI Taxonomy" id="1074311"/>
    <lineage>
        <taxon>Bacteria</taxon>
        <taxon>Pseudomonadati</taxon>
        <taxon>Pseudomonadota</taxon>
        <taxon>Gammaproteobacteria</taxon>
        <taxon>Vibrionales</taxon>
        <taxon>Vibrionaceae</taxon>
        <taxon>Vibrio</taxon>
    </lineage>
</organism>
<dbReference type="Pfam" id="PF00700">
    <property type="entry name" value="Flagellin_C"/>
    <property type="match status" value="1"/>
</dbReference>
<dbReference type="InterPro" id="IPR001029">
    <property type="entry name" value="Flagellin_N"/>
</dbReference>
<dbReference type="Proteomes" id="UP000262832">
    <property type="component" value="Chromosome II"/>
</dbReference>
<dbReference type="EMBL" id="CP032094">
    <property type="protein sequence ID" value="AXY02674.1"/>
    <property type="molecule type" value="Genomic_DNA"/>
</dbReference>